<evidence type="ECO:0000313" key="1">
    <source>
        <dbReference type="EMBL" id="TGC08684.1"/>
    </source>
</evidence>
<dbReference type="OrthoDB" id="141863at2157"/>
<protein>
    <submittedName>
        <fullName evidence="1">Uncharacterized protein</fullName>
    </submittedName>
</protein>
<name>A0A4E0PUN0_9EURY</name>
<evidence type="ECO:0000313" key="2">
    <source>
        <dbReference type="Proteomes" id="UP000297295"/>
    </source>
</evidence>
<comment type="caution">
    <text evidence="1">The sequence shown here is derived from an EMBL/GenBank/DDBJ whole genome shotgun (WGS) entry which is preliminary data.</text>
</comment>
<accession>A0A4E0PUN0</accession>
<reference evidence="1 2" key="1">
    <citation type="submission" date="2017-11" db="EMBL/GenBank/DDBJ databases">
        <title>Isolation and Characterization of Methanogenic Archaea from Saline Meromictic Lake at Siberia.</title>
        <authorList>
            <person name="Shen Y."/>
            <person name="Huang H.-H."/>
            <person name="Lai M.-C."/>
            <person name="Chen S.-C."/>
        </authorList>
    </citation>
    <scope>NUCLEOTIDE SEQUENCE [LARGE SCALE GENOMIC DNA]</scope>
    <source>
        <strain evidence="1 2">SY-01</strain>
    </source>
</reference>
<dbReference type="EMBL" id="PGGK01000008">
    <property type="protein sequence ID" value="TGC08684.1"/>
    <property type="molecule type" value="Genomic_DNA"/>
</dbReference>
<proteinExistence type="predicted"/>
<gene>
    <name evidence="1" type="ORF">CUN85_08385</name>
</gene>
<dbReference type="Proteomes" id="UP000297295">
    <property type="component" value="Unassembled WGS sequence"/>
</dbReference>
<keyword evidence="2" id="KW-1185">Reference proteome</keyword>
<dbReference type="AlphaFoldDB" id="A0A4E0PUN0"/>
<dbReference type="RefSeq" id="WP_135389869.1">
    <property type="nucleotide sequence ID" value="NZ_PGGK01000008.1"/>
</dbReference>
<organism evidence="1 2">
    <name type="scientific">Methanolobus halotolerans</name>
    <dbReference type="NCBI Taxonomy" id="2052935"/>
    <lineage>
        <taxon>Archaea</taxon>
        <taxon>Methanobacteriati</taxon>
        <taxon>Methanobacteriota</taxon>
        <taxon>Stenosarchaea group</taxon>
        <taxon>Methanomicrobia</taxon>
        <taxon>Methanosarcinales</taxon>
        <taxon>Methanosarcinaceae</taxon>
        <taxon>Methanolobus</taxon>
    </lineage>
</organism>
<sequence>MKHRSAYIICILVLASVIFQSGCVGKSPEESVELTVTDFLNAINEDEPGLAFDLYEGKDFLAPASITMIFNNKDIRAGGIKEINVTSVQISEKLAMVETECIVSSLDLSGKEKNTFSTPVYFKLQNTEVGWIITRVSFTPLEMGEATELNIEVKKTVVDDIADNSGIIFAASVMMLGSGLYLNKKDKDKKKVLERVVDISNATLIANETLAQCIRLVPAQQVMAGKVTTVDVWVKNFARQPYENFAVTAKFGNTMDVENTNLFFDSIAPGETTKKTWIIKPKVAGWVCIEEPIVVFEYMGTKYTGVLDPLWIQVQ</sequence>